<evidence type="ECO:0000313" key="4">
    <source>
        <dbReference type="Proteomes" id="UP001279734"/>
    </source>
</evidence>
<dbReference type="NCBIfam" id="TIGR01640">
    <property type="entry name" value="F_box_assoc_1"/>
    <property type="match status" value="1"/>
</dbReference>
<protein>
    <recommendedName>
        <fullName evidence="5">F-box domain-containing protein</fullName>
    </recommendedName>
</protein>
<dbReference type="Pfam" id="PF07734">
    <property type="entry name" value="FBA_1"/>
    <property type="match status" value="1"/>
</dbReference>
<dbReference type="InterPro" id="IPR006527">
    <property type="entry name" value="F-box-assoc_dom_typ1"/>
</dbReference>
<comment type="caution">
    <text evidence="3">The sequence shown here is derived from an EMBL/GenBank/DDBJ whole genome shotgun (WGS) entry which is preliminary data.</text>
</comment>
<dbReference type="InterPro" id="IPR036047">
    <property type="entry name" value="F-box-like_dom_sf"/>
</dbReference>
<reference evidence="3" key="1">
    <citation type="submission" date="2023-05" db="EMBL/GenBank/DDBJ databases">
        <title>Nepenthes gracilis genome sequencing.</title>
        <authorList>
            <person name="Fukushima K."/>
        </authorList>
    </citation>
    <scope>NUCLEOTIDE SEQUENCE</scope>
    <source>
        <strain evidence="3">SING2019-196</strain>
    </source>
</reference>
<sequence length="397" mass="46301">MKEIMREEIIQEAKKNKVVERNIPHDLITTDILTRLPVKCLLKFKCVSKEWNSTISSAQFAKLHLRSSISNPYAPPRSTCIIQSLDGLFTLNYEDCDNDGSIVSRGDGDYAPVNDTGNRRNLVFNDFRIWDHWAHIVGSCDGLVCLNLDIDFFYIWNPSIRKWRETEGPFRFYSKFWEFNYIWGFGHVSSIDDYKIVEAIGDVLSDKLMAYVFTLKTRAWRRIGVLEGVVCRPTKGVLVNETLHWAMTLPTPKEDWRIVAFDLVEETFHEIPHPKLGDRSKPFFLSCMGGCLSLYWENNDKIEEIWMLKQYGDWDSWMKRYQWKGNVDLYEKSNRAQFFGFTRTGKFLMHRHGEKLLLVDPNQIPFEFFKISECAVELDAASYTESLISPFSTAETP</sequence>
<dbReference type="Pfam" id="PF00646">
    <property type="entry name" value="F-box"/>
    <property type="match status" value="1"/>
</dbReference>
<name>A0AAD3XHZ4_NEPGR</name>
<evidence type="ECO:0008006" key="5">
    <source>
        <dbReference type="Google" id="ProtNLM"/>
    </source>
</evidence>
<organism evidence="3 4">
    <name type="scientific">Nepenthes gracilis</name>
    <name type="common">Slender pitcher plant</name>
    <dbReference type="NCBI Taxonomy" id="150966"/>
    <lineage>
        <taxon>Eukaryota</taxon>
        <taxon>Viridiplantae</taxon>
        <taxon>Streptophyta</taxon>
        <taxon>Embryophyta</taxon>
        <taxon>Tracheophyta</taxon>
        <taxon>Spermatophyta</taxon>
        <taxon>Magnoliopsida</taxon>
        <taxon>eudicotyledons</taxon>
        <taxon>Gunneridae</taxon>
        <taxon>Pentapetalae</taxon>
        <taxon>Caryophyllales</taxon>
        <taxon>Nepenthaceae</taxon>
        <taxon>Nepenthes</taxon>
    </lineage>
</organism>
<dbReference type="PANTHER" id="PTHR31672:SF13">
    <property type="entry name" value="F-BOX PROTEIN CPR30-LIKE"/>
    <property type="match status" value="1"/>
</dbReference>
<keyword evidence="4" id="KW-1185">Reference proteome</keyword>
<feature type="domain" description="F-box associated beta-propeller type 1" evidence="2">
    <location>
        <begin position="134"/>
        <end position="354"/>
    </location>
</feature>
<dbReference type="AlphaFoldDB" id="A0AAD3XHZ4"/>
<dbReference type="InterPro" id="IPR001810">
    <property type="entry name" value="F-box_dom"/>
</dbReference>
<dbReference type="EMBL" id="BSYO01000005">
    <property type="protein sequence ID" value="GMH05277.1"/>
    <property type="molecule type" value="Genomic_DNA"/>
</dbReference>
<dbReference type="PANTHER" id="PTHR31672">
    <property type="entry name" value="BNACNNG10540D PROTEIN"/>
    <property type="match status" value="1"/>
</dbReference>
<evidence type="ECO:0000259" key="2">
    <source>
        <dbReference type="Pfam" id="PF07734"/>
    </source>
</evidence>
<gene>
    <name evidence="3" type="ORF">Nepgr_007117</name>
</gene>
<dbReference type="Proteomes" id="UP001279734">
    <property type="component" value="Unassembled WGS sequence"/>
</dbReference>
<dbReference type="SUPFAM" id="SSF81383">
    <property type="entry name" value="F-box domain"/>
    <property type="match status" value="1"/>
</dbReference>
<dbReference type="InterPro" id="IPR050796">
    <property type="entry name" value="SCF_F-box_component"/>
</dbReference>
<dbReference type="InterPro" id="IPR017451">
    <property type="entry name" value="F-box-assoc_interact_dom"/>
</dbReference>
<feature type="domain" description="F-box" evidence="1">
    <location>
        <begin position="28"/>
        <end position="60"/>
    </location>
</feature>
<accession>A0AAD3XHZ4</accession>
<evidence type="ECO:0000259" key="1">
    <source>
        <dbReference type="Pfam" id="PF00646"/>
    </source>
</evidence>
<evidence type="ECO:0000313" key="3">
    <source>
        <dbReference type="EMBL" id="GMH05277.1"/>
    </source>
</evidence>
<proteinExistence type="predicted"/>